<name>A0A6J7IJL6_9ZZZZ</name>
<dbReference type="InterPro" id="IPR032818">
    <property type="entry name" value="DedA-like"/>
</dbReference>
<keyword evidence="5 6" id="KW-0472">Membrane</keyword>
<keyword evidence="3 6" id="KW-0812">Transmembrane</keyword>
<sequence>MIATVSALGPAWLQPQGILERFGTAAFIAVLVIIFIECGLLIFFLPGDSLLFVTGLFISTDAIGVPLWLACVLLSVAAVAGNLSGYWIGAKAGPALFNRPGSRLLKPEHVAHTHEFFEKYGVKAIVLARFVPVVRTFITAMAGVGRMDFRAFARYSTIGGILWAAGLTILGYFLGHIEFVQKNIELIAIVIVVLSVVPAGFEWLRARRVSSATPSV</sequence>
<reference evidence="9" key="1">
    <citation type="submission" date="2020-05" db="EMBL/GenBank/DDBJ databases">
        <authorList>
            <person name="Chiriac C."/>
            <person name="Salcher M."/>
            <person name="Ghai R."/>
            <person name="Kavagutti S V."/>
        </authorList>
    </citation>
    <scope>NUCLEOTIDE SEQUENCE</scope>
</reference>
<evidence type="ECO:0000256" key="2">
    <source>
        <dbReference type="ARBA" id="ARBA00022475"/>
    </source>
</evidence>
<evidence type="ECO:0000313" key="9">
    <source>
        <dbReference type="EMBL" id="CAB4931020.1"/>
    </source>
</evidence>
<dbReference type="AlphaFoldDB" id="A0A6J7IJL6"/>
<evidence type="ECO:0000313" key="8">
    <source>
        <dbReference type="EMBL" id="CAB4851884.1"/>
    </source>
</evidence>
<dbReference type="EMBL" id="CAFBIZ010000202">
    <property type="protein sequence ID" value="CAB4851884.1"/>
    <property type="molecule type" value="Genomic_DNA"/>
</dbReference>
<keyword evidence="2" id="KW-1003">Cell membrane</keyword>
<proteinExistence type="predicted"/>
<comment type="subcellular location">
    <subcellularLocation>
        <location evidence="1">Cell membrane</location>
        <topology evidence="1">Multi-pass membrane protein</topology>
    </subcellularLocation>
</comment>
<evidence type="ECO:0000259" key="7">
    <source>
        <dbReference type="Pfam" id="PF09335"/>
    </source>
</evidence>
<feature type="domain" description="VTT" evidence="7">
    <location>
        <begin position="45"/>
        <end position="172"/>
    </location>
</feature>
<gene>
    <name evidence="8" type="ORF">UFOPK3268_01397</name>
    <name evidence="9" type="ORF">UFOPK3752_00427</name>
    <name evidence="10" type="ORF">UFOPK4150_00660</name>
</gene>
<dbReference type="EMBL" id="CAFBPU010000010">
    <property type="protein sequence ID" value="CAB5027538.1"/>
    <property type="molecule type" value="Genomic_DNA"/>
</dbReference>
<evidence type="ECO:0000256" key="3">
    <source>
        <dbReference type="ARBA" id="ARBA00022692"/>
    </source>
</evidence>
<feature type="transmembrane region" description="Helical" evidence="6">
    <location>
        <begin position="65"/>
        <end position="89"/>
    </location>
</feature>
<keyword evidence="4 6" id="KW-1133">Transmembrane helix</keyword>
<feature type="transmembrane region" description="Helical" evidence="6">
    <location>
        <begin position="22"/>
        <end position="45"/>
    </location>
</feature>
<dbReference type="EMBL" id="CAFBND010000011">
    <property type="protein sequence ID" value="CAB4931020.1"/>
    <property type="molecule type" value="Genomic_DNA"/>
</dbReference>
<dbReference type="InterPro" id="IPR032816">
    <property type="entry name" value="VTT_dom"/>
</dbReference>
<dbReference type="PANTHER" id="PTHR30353:SF0">
    <property type="entry name" value="TRANSMEMBRANE PROTEIN"/>
    <property type="match status" value="1"/>
</dbReference>
<evidence type="ECO:0000256" key="4">
    <source>
        <dbReference type="ARBA" id="ARBA00022989"/>
    </source>
</evidence>
<evidence type="ECO:0000256" key="5">
    <source>
        <dbReference type="ARBA" id="ARBA00023136"/>
    </source>
</evidence>
<protein>
    <submittedName>
        <fullName evidence="9">Unannotated protein</fullName>
    </submittedName>
</protein>
<dbReference type="Pfam" id="PF09335">
    <property type="entry name" value="VTT_dom"/>
    <property type="match status" value="1"/>
</dbReference>
<organism evidence="9">
    <name type="scientific">freshwater metagenome</name>
    <dbReference type="NCBI Taxonomy" id="449393"/>
    <lineage>
        <taxon>unclassified sequences</taxon>
        <taxon>metagenomes</taxon>
        <taxon>ecological metagenomes</taxon>
    </lineage>
</organism>
<evidence type="ECO:0000256" key="6">
    <source>
        <dbReference type="SAM" id="Phobius"/>
    </source>
</evidence>
<evidence type="ECO:0000256" key="1">
    <source>
        <dbReference type="ARBA" id="ARBA00004651"/>
    </source>
</evidence>
<feature type="transmembrane region" description="Helical" evidence="6">
    <location>
        <begin position="186"/>
        <end position="204"/>
    </location>
</feature>
<feature type="transmembrane region" description="Helical" evidence="6">
    <location>
        <begin position="155"/>
        <end position="174"/>
    </location>
</feature>
<accession>A0A6J7IJL6</accession>
<dbReference type="GO" id="GO:0005886">
    <property type="term" value="C:plasma membrane"/>
    <property type="evidence" value="ECO:0007669"/>
    <property type="project" value="UniProtKB-SubCell"/>
</dbReference>
<dbReference type="PANTHER" id="PTHR30353">
    <property type="entry name" value="INNER MEMBRANE PROTEIN DEDA-RELATED"/>
    <property type="match status" value="1"/>
</dbReference>
<evidence type="ECO:0000313" key="10">
    <source>
        <dbReference type="EMBL" id="CAB5027538.1"/>
    </source>
</evidence>